<evidence type="ECO:0000259" key="3">
    <source>
        <dbReference type="PROSITE" id="PS50015"/>
    </source>
</evidence>
<proteinExistence type="predicted"/>
<feature type="domain" description="Saposin B-type" evidence="3">
    <location>
        <begin position="42"/>
        <end position="118"/>
    </location>
</feature>
<evidence type="ECO:0000313" key="4">
    <source>
        <dbReference type="EMBL" id="CAG9837033.1"/>
    </source>
</evidence>
<dbReference type="EMBL" id="OU898281">
    <property type="protein sequence ID" value="CAG9837033.1"/>
    <property type="molecule type" value="Genomic_DNA"/>
</dbReference>
<keyword evidence="5" id="KW-1185">Reference proteome</keyword>
<gene>
    <name evidence="4" type="ORF">DIABBA_LOCUS10056</name>
</gene>
<keyword evidence="1" id="KW-1015">Disulfide bond</keyword>
<evidence type="ECO:0000256" key="1">
    <source>
        <dbReference type="ARBA" id="ARBA00023157"/>
    </source>
</evidence>
<dbReference type="OrthoDB" id="6788041at2759"/>
<dbReference type="AlphaFoldDB" id="A0A9N9T4Z5"/>
<dbReference type="Proteomes" id="UP001153709">
    <property type="component" value="Chromosome 6"/>
</dbReference>
<dbReference type="InterPro" id="IPR008139">
    <property type="entry name" value="SaposinB_dom"/>
</dbReference>
<feature type="signal peptide" evidence="2">
    <location>
        <begin position="1"/>
        <end position="19"/>
    </location>
</feature>
<sequence length="118" mass="13563">MKTTLVLTVLFCVGLTVYAKTTHRPDHTTHRPDHTTHAPQPEEFECDACITFATVIEEYVHERLPLAEVERDANTLCHILTGHLGEYCEQHLIPKVDRIFDDLHKHSPQDVCENLDFC</sequence>
<keyword evidence="2" id="KW-0732">Signal</keyword>
<dbReference type="PROSITE" id="PS50015">
    <property type="entry name" value="SAP_B"/>
    <property type="match status" value="1"/>
</dbReference>
<reference evidence="4" key="1">
    <citation type="submission" date="2022-01" db="EMBL/GenBank/DDBJ databases">
        <authorList>
            <person name="King R."/>
        </authorList>
    </citation>
    <scope>NUCLEOTIDE SEQUENCE</scope>
</reference>
<dbReference type="SUPFAM" id="SSF47862">
    <property type="entry name" value="Saposin"/>
    <property type="match status" value="1"/>
</dbReference>
<evidence type="ECO:0000313" key="5">
    <source>
        <dbReference type="Proteomes" id="UP001153709"/>
    </source>
</evidence>
<feature type="chain" id="PRO_5040345127" description="Saposin B-type domain-containing protein" evidence="2">
    <location>
        <begin position="20"/>
        <end position="118"/>
    </location>
</feature>
<evidence type="ECO:0000256" key="2">
    <source>
        <dbReference type="SAM" id="SignalP"/>
    </source>
</evidence>
<name>A0A9N9T4Z5_DIABA</name>
<protein>
    <recommendedName>
        <fullName evidence="3">Saposin B-type domain-containing protein</fullName>
    </recommendedName>
</protein>
<organism evidence="4 5">
    <name type="scientific">Diabrotica balteata</name>
    <name type="common">Banded cucumber beetle</name>
    <dbReference type="NCBI Taxonomy" id="107213"/>
    <lineage>
        <taxon>Eukaryota</taxon>
        <taxon>Metazoa</taxon>
        <taxon>Ecdysozoa</taxon>
        <taxon>Arthropoda</taxon>
        <taxon>Hexapoda</taxon>
        <taxon>Insecta</taxon>
        <taxon>Pterygota</taxon>
        <taxon>Neoptera</taxon>
        <taxon>Endopterygota</taxon>
        <taxon>Coleoptera</taxon>
        <taxon>Polyphaga</taxon>
        <taxon>Cucujiformia</taxon>
        <taxon>Chrysomeloidea</taxon>
        <taxon>Chrysomelidae</taxon>
        <taxon>Galerucinae</taxon>
        <taxon>Diabroticina</taxon>
        <taxon>Diabroticites</taxon>
        <taxon>Diabrotica</taxon>
    </lineage>
</organism>
<dbReference type="InterPro" id="IPR011001">
    <property type="entry name" value="Saposin-like"/>
</dbReference>
<dbReference type="Gene3D" id="1.10.225.10">
    <property type="entry name" value="Saposin-like"/>
    <property type="match status" value="1"/>
</dbReference>
<accession>A0A9N9T4Z5</accession>